<dbReference type="PANTHER" id="PTHR10534">
    <property type="entry name" value="PYRIDOXAL KINASE"/>
    <property type="match status" value="1"/>
</dbReference>
<dbReference type="GO" id="GO:0005829">
    <property type="term" value="C:cytosol"/>
    <property type="evidence" value="ECO:0007669"/>
    <property type="project" value="TreeGrafter"/>
</dbReference>
<keyword evidence="5" id="KW-0067">ATP-binding</keyword>
<dbReference type="InterPro" id="IPR004625">
    <property type="entry name" value="PyrdxlKinase"/>
</dbReference>
<gene>
    <name evidence="7" type="primary">pdxK</name>
</gene>
<evidence type="ECO:0000256" key="2">
    <source>
        <dbReference type="ARBA" id="ARBA00022679"/>
    </source>
</evidence>
<dbReference type="InterPro" id="IPR013749">
    <property type="entry name" value="PM/HMP-P_kinase-1"/>
</dbReference>
<evidence type="ECO:0000256" key="1">
    <source>
        <dbReference type="ARBA" id="ARBA00012104"/>
    </source>
</evidence>
<evidence type="ECO:0000256" key="5">
    <source>
        <dbReference type="ARBA" id="ARBA00022840"/>
    </source>
</evidence>
<dbReference type="EC" id="2.7.1.35" evidence="1"/>
<keyword evidence="2" id="KW-0808">Transferase</keyword>
<dbReference type="PANTHER" id="PTHR10534:SF2">
    <property type="entry name" value="PYRIDOXAL KINASE"/>
    <property type="match status" value="1"/>
</dbReference>
<dbReference type="GO" id="GO:0009443">
    <property type="term" value="P:pyridoxal 5'-phosphate salvage"/>
    <property type="evidence" value="ECO:0007669"/>
    <property type="project" value="InterPro"/>
</dbReference>
<dbReference type="CDD" id="cd01173">
    <property type="entry name" value="pyridoxal_pyridoxamine_kinase"/>
    <property type="match status" value="1"/>
</dbReference>
<dbReference type="Pfam" id="PF08543">
    <property type="entry name" value="Phos_pyr_kin"/>
    <property type="match status" value="1"/>
</dbReference>
<proteinExistence type="predicted"/>
<accession>K7ZRR1</accession>
<keyword evidence="3" id="KW-0547">Nucleotide-binding</keyword>
<dbReference type="NCBIfam" id="TIGR00687">
    <property type="entry name" value="pyridox_kin"/>
    <property type="match status" value="1"/>
</dbReference>
<keyword evidence="4 7" id="KW-0418">Kinase</keyword>
<dbReference type="AlphaFoldDB" id="K7ZRR1"/>
<evidence type="ECO:0000313" key="7">
    <source>
        <dbReference type="EMBL" id="BAM66617.1"/>
    </source>
</evidence>
<protein>
    <recommendedName>
        <fullName evidence="1">pyridoxal kinase</fullName>
        <ecNumber evidence="1">2.7.1.35</ecNumber>
    </recommendedName>
</protein>
<dbReference type="GO" id="GO:0008478">
    <property type="term" value="F:pyridoxal kinase activity"/>
    <property type="evidence" value="ECO:0007669"/>
    <property type="project" value="UniProtKB-EC"/>
</dbReference>
<dbReference type="InterPro" id="IPR029056">
    <property type="entry name" value="Ribokinase-like"/>
</dbReference>
<organism evidence="7">
    <name type="scientific">Onion yellows phytoplasma OY-W</name>
    <dbReference type="NCBI Taxonomy" id="428984"/>
    <lineage>
        <taxon>Bacteria</taxon>
        <taxon>Bacillati</taxon>
        <taxon>Mycoplasmatota</taxon>
        <taxon>Mollicutes</taxon>
        <taxon>Acholeplasmatales</taxon>
        <taxon>Acholeplasmataceae</taxon>
        <taxon>Candidatus Phytoplasma</taxon>
        <taxon>16SrI (Aster yellows group)</taxon>
    </lineage>
</organism>
<dbReference type="GO" id="GO:0005524">
    <property type="term" value="F:ATP binding"/>
    <property type="evidence" value="ECO:0007669"/>
    <property type="project" value="UniProtKB-KW"/>
</dbReference>
<sequence length="288" mass="32795">MNIPTKPKNILSIQSHVVYGYVGNKAAVYPLQNMNFDVWPINTVQFSNHTGYQKWQGQIFNKQNIVDLVEGLFALGVEKQCQAILTGYMGSLYICEAVLEIVARFKRTNPDILYLCDPVMGNNRCFVKPEITSFFKNNLQADIITPNHFEAEFLSVIKINNVSDAIKVAKHFHNLGVKIVIITGINFQDEKYFQLFASNSTKKYLVQAHNKEKNIDIAGTGDLFASLFLGFYLKYERNIKNALAHAVFYLNKVVQNTLLSQQKELQCLSVLYKQVNLAKLPQVMEIND</sequence>
<dbReference type="SUPFAM" id="SSF53613">
    <property type="entry name" value="Ribokinase-like"/>
    <property type="match status" value="1"/>
</dbReference>
<evidence type="ECO:0000256" key="3">
    <source>
        <dbReference type="ARBA" id="ARBA00022741"/>
    </source>
</evidence>
<dbReference type="Gene3D" id="3.40.1190.20">
    <property type="match status" value="1"/>
</dbReference>
<name>K7ZRR1_ONYPH</name>
<evidence type="ECO:0000259" key="6">
    <source>
        <dbReference type="Pfam" id="PF08543"/>
    </source>
</evidence>
<feature type="domain" description="Pyridoxamine kinase/Phosphomethylpyrimidine kinase" evidence="6">
    <location>
        <begin position="79"/>
        <end position="258"/>
    </location>
</feature>
<reference evidence="7" key="1">
    <citation type="journal article" date="2012" name="Gene">
        <title>Functional characterization and gene expression profiling of superoxide dismutase from plant pathogenic phytoplasma.</title>
        <authorList>
            <person name="Miura C."/>
            <person name="Sugawara K."/>
            <person name="Neriya Y."/>
            <person name="Minato N."/>
            <person name="Keima T."/>
            <person name="Himeno M."/>
            <person name="Maejima K."/>
            <person name="Komatsu K."/>
            <person name="Yamaji Y."/>
            <person name="Oshima K."/>
            <person name="Namba S."/>
        </authorList>
    </citation>
    <scope>NUCLEOTIDE SEQUENCE</scope>
    <source>
        <strain evidence="7">OY-W</strain>
    </source>
</reference>
<dbReference type="EMBL" id="AB713133">
    <property type="protein sequence ID" value="BAM66617.1"/>
    <property type="molecule type" value="Genomic_DNA"/>
</dbReference>
<evidence type="ECO:0000256" key="4">
    <source>
        <dbReference type="ARBA" id="ARBA00022777"/>
    </source>
</evidence>